<proteinExistence type="predicted"/>
<protein>
    <recommendedName>
        <fullName evidence="2">Calcineurin-like phosphoesterase domain-containing protein</fullName>
    </recommendedName>
</protein>
<name>A0A1Q5ZYR8_9SPHI</name>
<keyword evidence="4" id="KW-1185">Reference proteome</keyword>
<feature type="signal peptide" evidence="1">
    <location>
        <begin position="1"/>
        <end position="30"/>
    </location>
</feature>
<dbReference type="RefSeq" id="WP_074489597.1">
    <property type="nucleotide sequence ID" value="NZ_FPAM01000014.1"/>
</dbReference>
<dbReference type="Pfam" id="PF00149">
    <property type="entry name" value="Metallophos"/>
    <property type="match status" value="1"/>
</dbReference>
<feature type="domain" description="Calcineurin-like phosphoesterase" evidence="2">
    <location>
        <begin position="47"/>
        <end position="228"/>
    </location>
</feature>
<evidence type="ECO:0000259" key="2">
    <source>
        <dbReference type="Pfam" id="PF00149"/>
    </source>
</evidence>
<dbReference type="InterPro" id="IPR004843">
    <property type="entry name" value="Calcineurin-like_PHP"/>
</dbReference>
<evidence type="ECO:0000256" key="1">
    <source>
        <dbReference type="SAM" id="SignalP"/>
    </source>
</evidence>
<evidence type="ECO:0000313" key="3">
    <source>
        <dbReference type="EMBL" id="OKS86910.1"/>
    </source>
</evidence>
<dbReference type="GO" id="GO:0016787">
    <property type="term" value="F:hydrolase activity"/>
    <property type="evidence" value="ECO:0007669"/>
    <property type="project" value="InterPro"/>
</dbReference>
<organism evidence="3 4">
    <name type="scientific">Mucilaginibacter polytrichastri</name>
    <dbReference type="NCBI Taxonomy" id="1302689"/>
    <lineage>
        <taxon>Bacteria</taxon>
        <taxon>Pseudomonadati</taxon>
        <taxon>Bacteroidota</taxon>
        <taxon>Sphingobacteriia</taxon>
        <taxon>Sphingobacteriales</taxon>
        <taxon>Sphingobacteriaceae</taxon>
        <taxon>Mucilaginibacter</taxon>
    </lineage>
</organism>
<dbReference type="PANTHER" id="PTHR43143:SF1">
    <property type="entry name" value="SERINE_THREONINE-PROTEIN PHOSPHATASE CPPED1"/>
    <property type="match status" value="1"/>
</dbReference>
<reference evidence="3 4" key="1">
    <citation type="submission" date="2016-11" db="EMBL/GenBank/DDBJ databases">
        <title>Whole Genome Sequencing of Mucilaginibacter polytrichastri RG4-7(T) isolated from the moss sample.</title>
        <authorList>
            <person name="Li Y."/>
        </authorList>
    </citation>
    <scope>NUCLEOTIDE SEQUENCE [LARGE SCALE GENOMIC DNA]</scope>
    <source>
        <strain evidence="3 4">RG4-7</strain>
    </source>
</reference>
<keyword evidence="1" id="KW-0732">Signal</keyword>
<dbReference type="OrthoDB" id="9816081at2"/>
<gene>
    <name evidence="3" type="ORF">RG47T_2368</name>
</gene>
<dbReference type="STRING" id="1302689.RG47T_2368"/>
<comment type="caution">
    <text evidence="3">The sequence shown here is derived from an EMBL/GenBank/DDBJ whole genome shotgun (WGS) entry which is preliminary data.</text>
</comment>
<dbReference type="SUPFAM" id="SSF56300">
    <property type="entry name" value="Metallo-dependent phosphatases"/>
    <property type="match status" value="1"/>
</dbReference>
<evidence type="ECO:0000313" key="4">
    <source>
        <dbReference type="Proteomes" id="UP000186720"/>
    </source>
</evidence>
<dbReference type="InterPro" id="IPR051918">
    <property type="entry name" value="STPP_CPPED1"/>
</dbReference>
<feature type="chain" id="PRO_5010348402" description="Calcineurin-like phosphoesterase domain-containing protein" evidence="1">
    <location>
        <begin position="31"/>
        <end position="289"/>
    </location>
</feature>
<dbReference type="Proteomes" id="UP000186720">
    <property type="component" value="Unassembled WGS sequence"/>
</dbReference>
<dbReference type="InterPro" id="IPR029052">
    <property type="entry name" value="Metallo-depent_PP-like"/>
</dbReference>
<dbReference type="AlphaFoldDB" id="A0A1Q5ZYR8"/>
<sequence>MSNKRRTFIKAGITAGIAGINLLPALNSFADSNYNHKPVKAAGKTKLRFALVSDGHYAQPDTDSDTFYHNMIGWINKEHHTNHLDFVIVNGDLVHNRPDLLPKVKETYLDKLAVPYYTIPGNHDWADGKIWKSVFGYEDKYTVEHGDIGLVFANTANTRGEYVCPDNAFLKASFEQFKSKAIVFAILHIAPHQWLPEEKSIFLDCPETVDLLHAYPNIKAAFHGHDHTLDGIRYTGANKFPHLFDSHFGGNWGTEYKGYRIVEVGEDNQISTYQVNASQTPKLNSNKLI</sequence>
<dbReference type="Gene3D" id="3.60.21.10">
    <property type="match status" value="1"/>
</dbReference>
<accession>A0A1Q5ZYR8</accession>
<dbReference type="PANTHER" id="PTHR43143">
    <property type="entry name" value="METALLOPHOSPHOESTERASE, CALCINEURIN SUPERFAMILY"/>
    <property type="match status" value="1"/>
</dbReference>
<dbReference type="EMBL" id="MPPL01000001">
    <property type="protein sequence ID" value="OKS86910.1"/>
    <property type="molecule type" value="Genomic_DNA"/>
</dbReference>